<dbReference type="GO" id="GO:0016887">
    <property type="term" value="F:ATP hydrolysis activity"/>
    <property type="evidence" value="ECO:0007669"/>
    <property type="project" value="InterPro"/>
</dbReference>
<name>A0A917D6Q1_9BACL</name>
<dbReference type="Pfam" id="PF00005">
    <property type="entry name" value="ABC_tran"/>
    <property type="match status" value="1"/>
</dbReference>
<dbReference type="Proteomes" id="UP000644756">
    <property type="component" value="Unassembled WGS sequence"/>
</dbReference>
<dbReference type="CDD" id="cd03214">
    <property type="entry name" value="ABC_Iron-Siderophores_B12_Hemin"/>
    <property type="match status" value="1"/>
</dbReference>
<dbReference type="GO" id="GO:0005524">
    <property type="term" value="F:ATP binding"/>
    <property type="evidence" value="ECO:0007669"/>
    <property type="project" value="UniProtKB-KW"/>
</dbReference>
<evidence type="ECO:0000313" key="7">
    <source>
        <dbReference type="Proteomes" id="UP000644756"/>
    </source>
</evidence>
<dbReference type="RefSeq" id="WP_188531947.1">
    <property type="nucleotide sequence ID" value="NZ_BMGR01000010.1"/>
</dbReference>
<dbReference type="InterPro" id="IPR003593">
    <property type="entry name" value="AAA+_ATPase"/>
</dbReference>
<evidence type="ECO:0000256" key="2">
    <source>
        <dbReference type="ARBA" id="ARBA00022741"/>
    </source>
</evidence>
<keyword evidence="7" id="KW-1185">Reference proteome</keyword>
<sequence>MIHVKQLVKKAGEQRILDGVSFSLEEGQMVGIIGPNGAGKSTLLSILSGVEPFQAGEVRLRDKKVDEYNRKSLARWLAVLRQEGLPSTSFSVREVVAMARFPYQNWLGDEEANSEAIIDHALEMMGLSSFAERRMDQLSGGERQRVALAKVMAQQPQLIFLDEPTTYLDIGFQVQLLDSVREWQQSNGLTVVAVLHDLNLAAQYCDRLVVLHEGKVAGLGTPLEVLTAENIRKVYGTEAIVMKHPVIGCPQVLLQPQRMHASKQKMEGGS</sequence>
<dbReference type="InterPro" id="IPR027417">
    <property type="entry name" value="P-loop_NTPase"/>
</dbReference>
<comment type="caution">
    <text evidence="6">The sequence shown here is derived from an EMBL/GenBank/DDBJ whole genome shotgun (WGS) entry which is preliminary data.</text>
</comment>
<dbReference type="PROSITE" id="PS00211">
    <property type="entry name" value="ABC_TRANSPORTER_1"/>
    <property type="match status" value="1"/>
</dbReference>
<dbReference type="EMBL" id="BMGR01000010">
    <property type="protein sequence ID" value="GGG11635.1"/>
    <property type="molecule type" value="Genomic_DNA"/>
</dbReference>
<keyword evidence="1" id="KW-0813">Transport</keyword>
<dbReference type="FunFam" id="3.40.50.300:FF:000134">
    <property type="entry name" value="Iron-enterobactin ABC transporter ATP-binding protein"/>
    <property type="match status" value="1"/>
</dbReference>
<keyword evidence="2" id="KW-0547">Nucleotide-binding</keyword>
<dbReference type="PANTHER" id="PTHR42794">
    <property type="entry name" value="HEMIN IMPORT ATP-BINDING PROTEIN HMUV"/>
    <property type="match status" value="1"/>
</dbReference>
<feature type="domain" description="ABC transporter" evidence="5">
    <location>
        <begin position="2"/>
        <end position="238"/>
    </location>
</feature>
<gene>
    <name evidence="6" type="ORF">GCM10010916_30600</name>
</gene>
<evidence type="ECO:0000259" key="5">
    <source>
        <dbReference type="PROSITE" id="PS50893"/>
    </source>
</evidence>
<dbReference type="PANTHER" id="PTHR42794:SF1">
    <property type="entry name" value="HEMIN IMPORT ATP-BINDING PROTEIN HMUV"/>
    <property type="match status" value="1"/>
</dbReference>
<accession>A0A917D6Q1</accession>
<reference evidence="6" key="2">
    <citation type="submission" date="2020-09" db="EMBL/GenBank/DDBJ databases">
        <authorList>
            <person name="Sun Q."/>
            <person name="Zhou Y."/>
        </authorList>
    </citation>
    <scope>NUCLEOTIDE SEQUENCE</scope>
    <source>
        <strain evidence="6">CGMCC 1.12987</strain>
    </source>
</reference>
<dbReference type="SUPFAM" id="SSF52540">
    <property type="entry name" value="P-loop containing nucleoside triphosphate hydrolases"/>
    <property type="match status" value="1"/>
</dbReference>
<evidence type="ECO:0000313" key="6">
    <source>
        <dbReference type="EMBL" id="GGG11635.1"/>
    </source>
</evidence>
<evidence type="ECO:0000256" key="3">
    <source>
        <dbReference type="ARBA" id="ARBA00022840"/>
    </source>
</evidence>
<proteinExistence type="predicted"/>
<dbReference type="PROSITE" id="PS50893">
    <property type="entry name" value="ABC_TRANSPORTER_2"/>
    <property type="match status" value="1"/>
</dbReference>
<protein>
    <submittedName>
        <fullName evidence="6">ABC transporter ATP-binding protein</fullName>
    </submittedName>
</protein>
<keyword evidence="4" id="KW-1278">Translocase</keyword>
<dbReference type="InterPro" id="IPR017871">
    <property type="entry name" value="ABC_transporter-like_CS"/>
</dbReference>
<dbReference type="Gene3D" id="3.40.50.300">
    <property type="entry name" value="P-loop containing nucleotide triphosphate hydrolases"/>
    <property type="match status" value="1"/>
</dbReference>
<dbReference type="InterPro" id="IPR003439">
    <property type="entry name" value="ABC_transporter-like_ATP-bd"/>
</dbReference>
<dbReference type="AlphaFoldDB" id="A0A917D6Q1"/>
<dbReference type="SMART" id="SM00382">
    <property type="entry name" value="AAA"/>
    <property type="match status" value="1"/>
</dbReference>
<evidence type="ECO:0000256" key="4">
    <source>
        <dbReference type="ARBA" id="ARBA00022967"/>
    </source>
</evidence>
<keyword evidence="3 6" id="KW-0067">ATP-binding</keyword>
<evidence type="ECO:0000256" key="1">
    <source>
        <dbReference type="ARBA" id="ARBA00022448"/>
    </source>
</evidence>
<organism evidence="6 7">
    <name type="scientific">Paenibacillus abyssi</name>
    <dbReference type="NCBI Taxonomy" id="1340531"/>
    <lineage>
        <taxon>Bacteria</taxon>
        <taxon>Bacillati</taxon>
        <taxon>Bacillota</taxon>
        <taxon>Bacilli</taxon>
        <taxon>Bacillales</taxon>
        <taxon>Paenibacillaceae</taxon>
        <taxon>Paenibacillus</taxon>
    </lineage>
</organism>
<reference evidence="6" key="1">
    <citation type="journal article" date="2014" name="Int. J. Syst. Evol. Microbiol.">
        <title>Complete genome sequence of Corynebacterium casei LMG S-19264T (=DSM 44701T), isolated from a smear-ripened cheese.</title>
        <authorList>
            <consortium name="US DOE Joint Genome Institute (JGI-PGF)"/>
            <person name="Walter F."/>
            <person name="Albersmeier A."/>
            <person name="Kalinowski J."/>
            <person name="Ruckert C."/>
        </authorList>
    </citation>
    <scope>NUCLEOTIDE SEQUENCE</scope>
    <source>
        <strain evidence="6">CGMCC 1.12987</strain>
    </source>
</reference>
<dbReference type="NCBIfam" id="NF010068">
    <property type="entry name" value="PRK13548.1"/>
    <property type="match status" value="1"/>
</dbReference>